<dbReference type="RefSeq" id="WP_191175702.1">
    <property type="nucleotide sequence ID" value="NZ_JACWMW010000002.1"/>
</dbReference>
<organism evidence="1 2">
    <name type="scientific">Mucilaginibacter rigui</name>
    <dbReference type="NCBI Taxonomy" id="534635"/>
    <lineage>
        <taxon>Bacteria</taxon>
        <taxon>Pseudomonadati</taxon>
        <taxon>Bacteroidota</taxon>
        <taxon>Sphingobacteriia</taxon>
        <taxon>Sphingobacteriales</taxon>
        <taxon>Sphingobacteriaceae</taxon>
        <taxon>Mucilaginibacter</taxon>
    </lineage>
</organism>
<accession>A0ABR7X5H8</accession>
<gene>
    <name evidence="1" type="ORF">IDJ75_11205</name>
</gene>
<sequence>MEQQQLSQVELIAWRLAGKLPHIDINGTDFTIDIRLDELRETQAPWNRIDISDMETAPDSDDRLFFYHTKEHTPWELKDEITEVPEHVVLVALPPELILDPVAAARKVGFNDEEFLQEHPIRQYIKAGITPLAETFLPAFIEENIAKQQNSRSQRR</sequence>
<reference evidence="1 2" key="1">
    <citation type="submission" date="2020-09" db="EMBL/GenBank/DDBJ databases">
        <title>Novel species of Mucilaginibacter isolated from a glacier on the Tibetan Plateau.</title>
        <authorList>
            <person name="Liu Q."/>
            <person name="Xin Y.-H."/>
        </authorList>
    </citation>
    <scope>NUCLEOTIDE SEQUENCE [LARGE SCALE GENOMIC DNA]</scope>
    <source>
        <strain evidence="1 2">CGMCC 1.13878</strain>
    </source>
</reference>
<evidence type="ECO:0000313" key="1">
    <source>
        <dbReference type="EMBL" id="MBD1385848.1"/>
    </source>
</evidence>
<proteinExistence type="predicted"/>
<keyword evidence="2" id="KW-1185">Reference proteome</keyword>
<comment type="caution">
    <text evidence="1">The sequence shown here is derived from an EMBL/GenBank/DDBJ whole genome shotgun (WGS) entry which is preliminary data.</text>
</comment>
<name>A0ABR7X5H8_9SPHI</name>
<dbReference type="Proteomes" id="UP000618754">
    <property type="component" value="Unassembled WGS sequence"/>
</dbReference>
<evidence type="ECO:0000313" key="2">
    <source>
        <dbReference type="Proteomes" id="UP000618754"/>
    </source>
</evidence>
<protein>
    <submittedName>
        <fullName evidence="1">Uncharacterized protein</fullName>
    </submittedName>
</protein>
<dbReference type="EMBL" id="JACWMW010000002">
    <property type="protein sequence ID" value="MBD1385848.1"/>
    <property type="molecule type" value="Genomic_DNA"/>
</dbReference>